<dbReference type="GO" id="GO:0016987">
    <property type="term" value="F:sigma factor activity"/>
    <property type="evidence" value="ECO:0007669"/>
    <property type="project" value="UniProtKB-KW"/>
</dbReference>
<evidence type="ECO:0000256" key="3">
    <source>
        <dbReference type="ARBA" id="ARBA00023082"/>
    </source>
</evidence>
<keyword evidence="8" id="KW-1185">Reference proteome</keyword>
<dbReference type="InterPro" id="IPR013249">
    <property type="entry name" value="RNA_pol_sigma70_r4_t2"/>
</dbReference>
<reference evidence="7 8" key="1">
    <citation type="submission" date="2020-08" db="EMBL/GenBank/DDBJ databases">
        <title>Genomic Encyclopedia of Type Strains, Phase IV (KMG-IV): sequencing the most valuable type-strain genomes for metagenomic binning, comparative biology and taxonomic classification.</title>
        <authorList>
            <person name="Goeker M."/>
        </authorList>
    </citation>
    <scope>NUCLEOTIDE SEQUENCE [LARGE SCALE GENOMIC DNA]</scope>
    <source>
        <strain evidence="7 8">DSM 26385</strain>
    </source>
</reference>
<dbReference type="InterPro" id="IPR036388">
    <property type="entry name" value="WH-like_DNA-bd_sf"/>
</dbReference>
<gene>
    <name evidence="7" type="ORF">GGQ66_003782</name>
</gene>
<dbReference type="InterPro" id="IPR014284">
    <property type="entry name" value="RNA_pol_sigma-70_dom"/>
</dbReference>
<feature type="domain" description="RNA polymerase sigma-70 region 2" evidence="5">
    <location>
        <begin position="15"/>
        <end position="79"/>
    </location>
</feature>
<accession>A0A7W6K4S2</accession>
<dbReference type="Pfam" id="PF04542">
    <property type="entry name" value="Sigma70_r2"/>
    <property type="match status" value="1"/>
</dbReference>
<dbReference type="PANTHER" id="PTHR43133">
    <property type="entry name" value="RNA POLYMERASE ECF-TYPE SIGMA FACTO"/>
    <property type="match status" value="1"/>
</dbReference>
<dbReference type="EMBL" id="JACIDU010000018">
    <property type="protein sequence ID" value="MBB4105195.1"/>
    <property type="molecule type" value="Genomic_DNA"/>
</dbReference>
<comment type="similarity">
    <text evidence="1">Belongs to the sigma-70 factor family. ECF subfamily.</text>
</comment>
<evidence type="ECO:0000256" key="2">
    <source>
        <dbReference type="ARBA" id="ARBA00023015"/>
    </source>
</evidence>
<dbReference type="InterPro" id="IPR039425">
    <property type="entry name" value="RNA_pol_sigma-70-like"/>
</dbReference>
<dbReference type="Gene3D" id="1.10.10.10">
    <property type="entry name" value="Winged helix-like DNA-binding domain superfamily/Winged helix DNA-binding domain"/>
    <property type="match status" value="1"/>
</dbReference>
<dbReference type="SUPFAM" id="SSF88946">
    <property type="entry name" value="Sigma2 domain of RNA polymerase sigma factors"/>
    <property type="match status" value="1"/>
</dbReference>
<comment type="caution">
    <text evidence="7">The sequence shown here is derived from an EMBL/GenBank/DDBJ whole genome shotgun (WGS) entry which is preliminary data.</text>
</comment>
<dbReference type="Gene3D" id="1.10.1740.10">
    <property type="match status" value="1"/>
</dbReference>
<dbReference type="GO" id="GO:0006352">
    <property type="term" value="P:DNA-templated transcription initiation"/>
    <property type="evidence" value="ECO:0007669"/>
    <property type="project" value="InterPro"/>
</dbReference>
<evidence type="ECO:0000313" key="7">
    <source>
        <dbReference type="EMBL" id="MBB4105195.1"/>
    </source>
</evidence>
<dbReference type="InterPro" id="IPR013324">
    <property type="entry name" value="RNA_pol_sigma_r3/r4-like"/>
</dbReference>
<evidence type="ECO:0000259" key="5">
    <source>
        <dbReference type="Pfam" id="PF04542"/>
    </source>
</evidence>
<dbReference type="Proteomes" id="UP000584824">
    <property type="component" value="Unassembled WGS sequence"/>
</dbReference>
<name>A0A7W6K4S2_9HYPH</name>
<keyword evidence="4" id="KW-0804">Transcription</keyword>
<feature type="domain" description="RNA polymerase sigma factor 70 region 4 type 2" evidence="6">
    <location>
        <begin position="112"/>
        <end position="162"/>
    </location>
</feature>
<keyword evidence="3" id="KW-0731">Sigma factor</keyword>
<keyword evidence="2" id="KW-0805">Transcription regulation</keyword>
<dbReference type="NCBIfam" id="TIGR02937">
    <property type="entry name" value="sigma70-ECF"/>
    <property type="match status" value="1"/>
</dbReference>
<dbReference type="GO" id="GO:0003677">
    <property type="term" value="F:DNA binding"/>
    <property type="evidence" value="ECO:0007669"/>
    <property type="project" value="InterPro"/>
</dbReference>
<organism evidence="7 8">
    <name type="scientific">Allorhizobium borbori</name>
    <dbReference type="NCBI Taxonomy" id="485907"/>
    <lineage>
        <taxon>Bacteria</taxon>
        <taxon>Pseudomonadati</taxon>
        <taxon>Pseudomonadota</taxon>
        <taxon>Alphaproteobacteria</taxon>
        <taxon>Hyphomicrobiales</taxon>
        <taxon>Rhizobiaceae</taxon>
        <taxon>Rhizobium/Agrobacterium group</taxon>
        <taxon>Allorhizobium</taxon>
    </lineage>
</organism>
<dbReference type="Pfam" id="PF08281">
    <property type="entry name" value="Sigma70_r4_2"/>
    <property type="match status" value="1"/>
</dbReference>
<evidence type="ECO:0000256" key="1">
    <source>
        <dbReference type="ARBA" id="ARBA00010641"/>
    </source>
</evidence>
<dbReference type="PANTHER" id="PTHR43133:SF63">
    <property type="entry name" value="RNA POLYMERASE SIGMA FACTOR FECI-RELATED"/>
    <property type="match status" value="1"/>
</dbReference>
<sequence length="167" mass="19134">MVEMGTSRSSEIERLYNSERRRLERMVTRKVGPVQASDVVQDVFTRIWEKAKEHVVLTPSYLSRCASNSAIDQLRVEKRHQSLAEKITADQYAAPVATPLQIVEAQDGIRHLDAIIRHLPERTRHIFLLNRVHGCTYQEIAATMGLTYIMVEREMAKALVACREGFK</sequence>
<dbReference type="AlphaFoldDB" id="A0A7W6K4S2"/>
<dbReference type="SUPFAM" id="SSF88659">
    <property type="entry name" value="Sigma3 and sigma4 domains of RNA polymerase sigma factors"/>
    <property type="match status" value="1"/>
</dbReference>
<proteinExistence type="inferred from homology"/>
<protein>
    <submittedName>
        <fullName evidence="7">RNA polymerase sigma-70 factor (ECF subfamily)</fullName>
    </submittedName>
</protein>
<evidence type="ECO:0000313" key="8">
    <source>
        <dbReference type="Proteomes" id="UP000584824"/>
    </source>
</evidence>
<evidence type="ECO:0000259" key="6">
    <source>
        <dbReference type="Pfam" id="PF08281"/>
    </source>
</evidence>
<dbReference type="InterPro" id="IPR007627">
    <property type="entry name" value="RNA_pol_sigma70_r2"/>
</dbReference>
<evidence type="ECO:0000256" key="4">
    <source>
        <dbReference type="ARBA" id="ARBA00023163"/>
    </source>
</evidence>
<dbReference type="InterPro" id="IPR013325">
    <property type="entry name" value="RNA_pol_sigma_r2"/>
</dbReference>